<keyword evidence="1" id="KW-0479">Metal-binding</keyword>
<sequence>MNPARIEKFARIADALRCPLCGAEMTLQGTSLRCGRGHGFDIAAKGYVNLLRRAVHDDYDAGFFESRSQILKAGFYRHVLDALLDVLDGAKLAGPVLDAGCGEGYYAKALAETLDVPVIGLDNSRDAIVRAARGGNGVCWLVSDVANLPVRDGAAGCVLNIFTPANYAEFTRVLAEGGWLVKVVPGPDHLVELRELAGERLRHASHSNRRVVEHLERHMALERRLRTRVTFDVAPDQVDDLLRMTPLLFGVDTAELPRDRVHSVTVDAELLIAR</sequence>
<comment type="caution">
    <text evidence="5">The sequence shown here is derived from an EMBL/GenBank/DDBJ whole genome shotgun (WGS) entry which is preliminary data.</text>
</comment>
<reference evidence="5" key="1">
    <citation type="journal article" date="2021" name="PeerJ">
        <title>Extensive microbial diversity within the chicken gut microbiome revealed by metagenomics and culture.</title>
        <authorList>
            <person name="Gilroy R."/>
            <person name="Ravi A."/>
            <person name="Getino M."/>
            <person name="Pursley I."/>
            <person name="Horton D.L."/>
            <person name="Alikhan N.F."/>
            <person name="Baker D."/>
            <person name="Gharbi K."/>
            <person name="Hall N."/>
            <person name="Watson M."/>
            <person name="Adriaenssens E.M."/>
            <person name="Foster-Nyarko E."/>
            <person name="Jarju S."/>
            <person name="Secka A."/>
            <person name="Antonio M."/>
            <person name="Oren A."/>
            <person name="Chaudhuri R.R."/>
            <person name="La Ragione R."/>
            <person name="Hildebrand F."/>
            <person name="Pallen M.J."/>
        </authorList>
    </citation>
    <scope>NUCLEOTIDE SEQUENCE</scope>
    <source>
        <strain evidence="5">ChiGjej2B2-7701</strain>
    </source>
</reference>
<keyword evidence="1" id="KW-0862">Zinc</keyword>
<dbReference type="InterPro" id="IPR029063">
    <property type="entry name" value="SAM-dependent_MTases_sf"/>
</dbReference>
<dbReference type="GO" id="GO:0008168">
    <property type="term" value="F:methyltransferase activity"/>
    <property type="evidence" value="ECO:0007669"/>
    <property type="project" value="UniProtKB-KW"/>
</dbReference>
<dbReference type="EMBL" id="DYVF01000027">
    <property type="protein sequence ID" value="HJG30493.1"/>
    <property type="molecule type" value="Genomic_DNA"/>
</dbReference>
<feature type="binding site" evidence="2">
    <location>
        <position position="76"/>
    </location>
    <ligand>
        <name>S-adenosyl-L-methionine</name>
        <dbReference type="ChEBI" id="CHEBI:59789"/>
    </ligand>
</feature>
<dbReference type="SUPFAM" id="SSF53335">
    <property type="entry name" value="S-adenosyl-L-methionine-dependent methyltransferases"/>
    <property type="match status" value="1"/>
</dbReference>
<accession>A0A921LSR8</accession>
<keyword evidence="5" id="KW-0489">Methyltransferase</keyword>
<feature type="binding site" evidence="1">
    <location>
        <position position="21"/>
    </location>
    <ligand>
        <name>Zn(2+)</name>
        <dbReference type="ChEBI" id="CHEBI:29105"/>
    </ligand>
</feature>
<feature type="domain" description="23S rRNA (guanine(745)-N(1))-methyltransferase N-terminal" evidence="4">
    <location>
        <begin position="17"/>
        <end position="51"/>
    </location>
</feature>
<evidence type="ECO:0000313" key="5">
    <source>
        <dbReference type="EMBL" id="HJG30493.1"/>
    </source>
</evidence>
<dbReference type="CDD" id="cd02440">
    <property type="entry name" value="AdoMet_MTases"/>
    <property type="match status" value="1"/>
</dbReference>
<dbReference type="GO" id="GO:0032259">
    <property type="term" value="P:methylation"/>
    <property type="evidence" value="ECO:0007669"/>
    <property type="project" value="UniProtKB-KW"/>
</dbReference>
<evidence type="ECO:0000259" key="4">
    <source>
        <dbReference type="Pfam" id="PF21302"/>
    </source>
</evidence>
<feature type="binding site" evidence="2">
    <location>
        <begin position="103"/>
        <end position="104"/>
    </location>
    <ligand>
        <name>S-adenosyl-L-methionine</name>
        <dbReference type="ChEBI" id="CHEBI:59789"/>
    </ligand>
</feature>
<keyword evidence="2" id="KW-0949">S-adenosyl-L-methionine</keyword>
<dbReference type="Proteomes" id="UP000746751">
    <property type="component" value="Unassembled WGS sequence"/>
</dbReference>
<name>A0A921LSR8_9ACTN</name>
<dbReference type="Pfam" id="PF21302">
    <property type="entry name" value="Zn_ribbon_RlmA"/>
    <property type="match status" value="1"/>
</dbReference>
<keyword evidence="5" id="KW-0808">Transferase</keyword>
<dbReference type="InterPro" id="IPR041698">
    <property type="entry name" value="Methyltransf_25"/>
</dbReference>
<organism evidence="5 6">
    <name type="scientific">Collinsella ihumii</name>
    <dbReference type="NCBI Taxonomy" id="1720204"/>
    <lineage>
        <taxon>Bacteria</taxon>
        <taxon>Bacillati</taxon>
        <taxon>Actinomycetota</taxon>
        <taxon>Coriobacteriia</taxon>
        <taxon>Coriobacteriales</taxon>
        <taxon>Coriobacteriaceae</taxon>
        <taxon>Collinsella</taxon>
    </lineage>
</organism>
<gene>
    <name evidence="5" type="ORF">K8U80_03745</name>
</gene>
<dbReference type="AlphaFoldDB" id="A0A921LSR8"/>
<feature type="binding site" evidence="1">
    <location>
        <position position="34"/>
    </location>
    <ligand>
        <name>Zn(2+)</name>
        <dbReference type="ChEBI" id="CHEBI:29105"/>
    </ligand>
</feature>
<proteinExistence type="predicted"/>
<protein>
    <submittedName>
        <fullName evidence="5">Methyltransferase domain-containing protein</fullName>
    </submittedName>
</protein>
<evidence type="ECO:0000256" key="1">
    <source>
        <dbReference type="PIRSR" id="PIRSR018249-1"/>
    </source>
</evidence>
<feature type="domain" description="Methyltransferase" evidence="3">
    <location>
        <begin position="96"/>
        <end position="178"/>
    </location>
</feature>
<evidence type="ECO:0000313" key="6">
    <source>
        <dbReference type="Proteomes" id="UP000746751"/>
    </source>
</evidence>
<evidence type="ECO:0000256" key="2">
    <source>
        <dbReference type="PIRSR" id="PIRSR018249-2"/>
    </source>
</evidence>
<dbReference type="Gene3D" id="3.40.50.150">
    <property type="entry name" value="Vaccinia Virus protein VP39"/>
    <property type="match status" value="1"/>
</dbReference>
<dbReference type="InterPro" id="IPR048647">
    <property type="entry name" value="RlmA_N"/>
</dbReference>
<evidence type="ECO:0000259" key="3">
    <source>
        <dbReference type="Pfam" id="PF13649"/>
    </source>
</evidence>
<feature type="binding site" evidence="2">
    <location>
        <position position="189"/>
    </location>
    <ligand>
        <name>S-adenosyl-L-methionine</name>
        <dbReference type="ChEBI" id="CHEBI:59789"/>
    </ligand>
</feature>
<feature type="binding site" evidence="1">
    <location>
        <position position="18"/>
    </location>
    <ligand>
        <name>Zn(2+)</name>
        <dbReference type="ChEBI" id="CHEBI:29105"/>
    </ligand>
</feature>
<feature type="binding site" evidence="1">
    <location>
        <position position="38"/>
    </location>
    <ligand>
        <name>Zn(2+)</name>
        <dbReference type="ChEBI" id="CHEBI:29105"/>
    </ligand>
</feature>
<dbReference type="PIRSF" id="PIRSF018249">
    <property type="entry name" value="MyrA_prd"/>
    <property type="match status" value="1"/>
</dbReference>
<dbReference type="InterPro" id="IPR016718">
    <property type="entry name" value="rRNA_m1G-MeTrfase_A_prd"/>
</dbReference>
<dbReference type="GO" id="GO:0046872">
    <property type="term" value="F:metal ion binding"/>
    <property type="evidence" value="ECO:0007669"/>
    <property type="project" value="UniProtKB-KW"/>
</dbReference>
<reference evidence="5" key="2">
    <citation type="submission" date="2021-09" db="EMBL/GenBank/DDBJ databases">
        <authorList>
            <person name="Gilroy R."/>
        </authorList>
    </citation>
    <scope>NUCLEOTIDE SEQUENCE</scope>
    <source>
        <strain evidence="5">ChiGjej2B2-7701</strain>
    </source>
</reference>
<dbReference type="Pfam" id="PF13649">
    <property type="entry name" value="Methyltransf_25"/>
    <property type="match status" value="1"/>
</dbReference>